<keyword evidence="2" id="KW-1133">Transmembrane helix</keyword>
<dbReference type="RefSeq" id="WP_344298100.1">
    <property type="nucleotide sequence ID" value="NZ_BAAAQW010000002.1"/>
</dbReference>
<accession>A0ABN3BJG9</accession>
<dbReference type="EMBL" id="BAAAQW010000002">
    <property type="protein sequence ID" value="GAA2197084.1"/>
    <property type="molecule type" value="Genomic_DNA"/>
</dbReference>
<evidence type="ECO:0000313" key="4">
    <source>
        <dbReference type="Proteomes" id="UP001500432"/>
    </source>
</evidence>
<reference evidence="3 4" key="1">
    <citation type="journal article" date="2019" name="Int. J. Syst. Evol. Microbiol.">
        <title>The Global Catalogue of Microorganisms (GCM) 10K type strain sequencing project: providing services to taxonomists for standard genome sequencing and annotation.</title>
        <authorList>
            <consortium name="The Broad Institute Genomics Platform"/>
            <consortium name="The Broad Institute Genome Sequencing Center for Infectious Disease"/>
            <person name="Wu L."/>
            <person name="Ma J."/>
        </authorList>
    </citation>
    <scope>NUCLEOTIDE SEQUENCE [LARGE SCALE GENOMIC DNA]</scope>
    <source>
        <strain evidence="3 4">JCM 16034</strain>
    </source>
</reference>
<keyword evidence="2" id="KW-0812">Transmembrane</keyword>
<feature type="transmembrane region" description="Helical" evidence="2">
    <location>
        <begin position="46"/>
        <end position="66"/>
    </location>
</feature>
<evidence type="ECO:0008006" key="5">
    <source>
        <dbReference type="Google" id="ProtNLM"/>
    </source>
</evidence>
<feature type="region of interest" description="Disordered" evidence="1">
    <location>
        <begin position="1"/>
        <end position="38"/>
    </location>
</feature>
<evidence type="ECO:0000313" key="3">
    <source>
        <dbReference type="EMBL" id="GAA2197084.1"/>
    </source>
</evidence>
<keyword evidence="4" id="KW-1185">Reference proteome</keyword>
<organism evidence="3 4">
    <name type="scientific">Sinomonas flava</name>
    <dbReference type="NCBI Taxonomy" id="496857"/>
    <lineage>
        <taxon>Bacteria</taxon>
        <taxon>Bacillati</taxon>
        <taxon>Actinomycetota</taxon>
        <taxon>Actinomycetes</taxon>
        <taxon>Micrococcales</taxon>
        <taxon>Micrococcaceae</taxon>
        <taxon>Sinomonas</taxon>
    </lineage>
</organism>
<evidence type="ECO:0000256" key="2">
    <source>
        <dbReference type="SAM" id="Phobius"/>
    </source>
</evidence>
<protein>
    <recommendedName>
        <fullName evidence="5">DUF4307 domain-containing protein</fullName>
    </recommendedName>
</protein>
<keyword evidence="2" id="KW-0472">Membrane</keyword>
<sequence>MSAIPDISTAGPEEAGNTEPFHSSASVGEQHAATPPEHRRRWVRQVAIGAGGMVLGVLLGVGFAQIKLPGSTPFPAALEKCEVTDSSYFRTGDEGMSLTIRSKGKEDPGANMTDVACVLRALEVPDSVVSKMDSTRALDGRQSGRWKNLEASWTYHPDSGMNLLLEVTHD</sequence>
<comment type="caution">
    <text evidence="3">The sequence shown here is derived from an EMBL/GenBank/DDBJ whole genome shotgun (WGS) entry which is preliminary data.</text>
</comment>
<name>A0ABN3BJG9_9MICC</name>
<gene>
    <name evidence="3" type="ORF">GCM10009849_04680</name>
</gene>
<evidence type="ECO:0000256" key="1">
    <source>
        <dbReference type="SAM" id="MobiDB-lite"/>
    </source>
</evidence>
<proteinExistence type="predicted"/>
<dbReference type="Proteomes" id="UP001500432">
    <property type="component" value="Unassembled WGS sequence"/>
</dbReference>